<reference evidence="1 2" key="1">
    <citation type="submission" date="2013-01" db="EMBL/GenBank/DDBJ databases">
        <authorList>
            <person name="Bench S."/>
        </authorList>
    </citation>
    <scope>NUCLEOTIDE SEQUENCE [LARGE SCALE GENOMIC DNA]</scope>
    <source>
        <strain evidence="1 2">WH 8502</strain>
    </source>
</reference>
<organism evidence="1 2">
    <name type="scientific">Crocosphaera watsonii WH 8502</name>
    <dbReference type="NCBI Taxonomy" id="423474"/>
    <lineage>
        <taxon>Bacteria</taxon>
        <taxon>Bacillati</taxon>
        <taxon>Cyanobacteriota</taxon>
        <taxon>Cyanophyceae</taxon>
        <taxon>Oscillatoriophycideae</taxon>
        <taxon>Chroococcales</taxon>
        <taxon>Aphanothecaceae</taxon>
        <taxon>Crocosphaera</taxon>
    </lineage>
</organism>
<accession>T2IEC9</accession>
<dbReference type="EMBL" id="CAQK01000461">
    <property type="protein sequence ID" value="CCQ51373.1"/>
    <property type="molecule type" value="Genomic_DNA"/>
</dbReference>
<protein>
    <submittedName>
        <fullName evidence="1">Uncharacterized protein</fullName>
    </submittedName>
</protein>
<sequence>MNPFGAMQNFSIDFNSNPGTISNGQSIRKKAKVYLILRL</sequence>
<name>T2IEC9_CROWT</name>
<proteinExistence type="predicted"/>
<comment type="caution">
    <text evidence="1">The sequence shown here is derived from an EMBL/GenBank/DDBJ whole genome shotgun (WGS) entry which is preliminary data.</text>
</comment>
<reference evidence="1 2" key="2">
    <citation type="submission" date="2013-09" db="EMBL/GenBank/DDBJ databases">
        <title>Whole genome comparison of six Crocosphaera watsonii strains with differing phenotypes.</title>
        <authorList>
            <person name="Bench S.R."/>
            <person name="Heller P."/>
            <person name="Frank I."/>
            <person name="Arciniega M."/>
            <person name="Shilova I.N."/>
            <person name="Zehr J.P."/>
        </authorList>
    </citation>
    <scope>NUCLEOTIDE SEQUENCE [LARGE SCALE GENOMIC DNA]</scope>
    <source>
        <strain evidence="1 2">WH 8502</strain>
    </source>
</reference>
<dbReference type="AlphaFoldDB" id="T2IEC9"/>
<dbReference type="Proteomes" id="UP000018348">
    <property type="component" value="Unassembled WGS sequence"/>
</dbReference>
<evidence type="ECO:0000313" key="1">
    <source>
        <dbReference type="EMBL" id="CCQ51373.1"/>
    </source>
</evidence>
<evidence type="ECO:0000313" key="2">
    <source>
        <dbReference type="Proteomes" id="UP000018348"/>
    </source>
</evidence>
<gene>
    <name evidence="1" type="ORF">CWATWH8502_112</name>
</gene>